<evidence type="ECO:0000313" key="3">
    <source>
        <dbReference type="EMBL" id="KAK1733177.1"/>
    </source>
</evidence>
<accession>A0AAD8XTE1</accession>
<evidence type="ECO:0000256" key="2">
    <source>
        <dbReference type="ARBA" id="ARBA00023043"/>
    </source>
</evidence>
<reference evidence="3" key="1">
    <citation type="submission" date="2023-06" db="EMBL/GenBank/DDBJ databases">
        <title>Survivors Of The Sea: Transcriptome response of Skeletonema marinoi to long-term dormancy.</title>
        <authorList>
            <person name="Pinder M.I.M."/>
            <person name="Kourtchenko O."/>
            <person name="Robertson E.K."/>
            <person name="Larsson T."/>
            <person name="Maumus F."/>
            <person name="Osuna-Cruz C.M."/>
            <person name="Vancaester E."/>
            <person name="Stenow R."/>
            <person name="Vandepoele K."/>
            <person name="Ploug H."/>
            <person name="Bruchert V."/>
            <person name="Godhe A."/>
            <person name="Topel M."/>
        </authorList>
    </citation>
    <scope>NUCLEOTIDE SEQUENCE</scope>
    <source>
        <strain evidence="3">R05AC</strain>
    </source>
</reference>
<dbReference type="InterPro" id="IPR036770">
    <property type="entry name" value="Ankyrin_rpt-contain_sf"/>
</dbReference>
<dbReference type="InterPro" id="IPR052420">
    <property type="entry name" value="Espin/Espin-like"/>
</dbReference>
<comment type="caution">
    <text evidence="3">The sequence shown here is derived from an EMBL/GenBank/DDBJ whole genome shotgun (WGS) entry which is preliminary data.</text>
</comment>
<dbReference type="GO" id="GO:0005737">
    <property type="term" value="C:cytoplasm"/>
    <property type="evidence" value="ECO:0007669"/>
    <property type="project" value="TreeGrafter"/>
</dbReference>
<evidence type="ECO:0000313" key="4">
    <source>
        <dbReference type="Proteomes" id="UP001224775"/>
    </source>
</evidence>
<dbReference type="Proteomes" id="UP001224775">
    <property type="component" value="Unassembled WGS sequence"/>
</dbReference>
<name>A0AAD8XTE1_9STRA</name>
<gene>
    <name evidence="3" type="ORF">QTG54_016154</name>
</gene>
<dbReference type="EMBL" id="JATAAI010000053">
    <property type="protein sequence ID" value="KAK1733177.1"/>
    <property type="molecule type" value="Genomic_DNA"/>
</dbReference>
<dbReference type="PANTHER" id="PTHR24153:SF8">
    <property type="entry name" value="FORKED, ISOFORM F"/>
    <property type="match status" value="1"/>
</dbReference>
<organism evidence="3 4">
    <name type="scientific">Skeletonema marinoi</name>
    <dbReference type="NCBI Taxonomy" id="267567"/>
    <lineage>
        <taxon>Eukaryota</taxon>
        <taxon>Sar</taxon>
        <taxon>Stramenopiles</taxon>
        <taxon>Ochrophyta</taxon>
        <taxon>Bacillariophyta</taxon>
        <taxon>Coscinodiscophyceae</taxon>
        <taxon>Thalassiosirophycidae</taxon>
        <taxon>Thalassiosirales</taxon>
        <taxon>Skeletonemataceae</taxon>
        <taxon>Skeletonema</taxon>
        <taxon>Skeletonema marinoi-dohrnii complex</taxon>
    </lineage>
</organism>
<sequence length="230" mass="25385">MTLSINKLMNYVAIVLDLIHCQEWAALEKVATEHKLFKVISEHIQKCDEFNGMTLLHAVVKYNPPLHILDAMIDAHGDALMGQDCVGRTPLHVACGTGASAEIIRRLVKAYPQACDLQDEDGRLPLHLACDIECVLFEGDQTERASPTIDVVRALLSGSLRSVLVEDEDEMSPIEYAIVSDANINVVKLLQKASMTLRRKEAQTSKATARSHAAEIRPIVALPRSDLSYC</sequence>
<dbReference type="Gene3D" id="1.25.40.20">
    <property type="entry name" value="Ankyrin repeat-containing domain"/>
    <property type="match status" value="1"/>
</dbReference>
<dbReference type="SMART" id="SM00248">
    <property type="entry name" value="ANK"/>
    <property type="match status" value="4"/>
</dbReference>
<dbReference type="SUPFAM" id="SSF48403">
    <property type="entry name" value="Ankyrin repeat"/>
    <property type="match status" value="1"/>
</dbReference>
<keyword evidence="1" id="KW-0677">Repeat</keyword>
<protein>
    <submittedName>
        <fullName evidence="3">Ankyrin repeat domain-containing protein</fullName>
    </submittedName>
</protein>
<keyword evidence="2" id="KW-0040">ANK repeat</keyword>
<keyword evidence="4" id="KW-1185">Reference proteome</keyword>
<evidence type="ECO:0000256" key="1">
    <source>
        <dbReference type="ARBA" id="ARBA00022737"/>
    </source>
</evidence>
<dbReference type="GO" id="GO:0051015">
    <property type="term" value="F:actin filament binding"/>
    <property type="evidence" value="ECO:0007669"/>
    <property type="project" value="TreeGrafter"/>
</dbReference>
<proteinExistence type="predicted"/>
<dbReference type="Pfam" id="PF12796">
    <property type="entry name" value="Ank_2"/>
    <property type="match status" value="1"/>
</dbReference>
<dbReference type="AlphaFoldDB" id="A0AAD8XTE1"/>
<dbReference type="GO" id="GO:0051017">
    <property type="term" value="P:actin filament bundle assembly"/>
    <property type="evidence" value="ECO:0007669"/>
    <property type="project" value="TreeGrafter"/>
</dbReference>
<dbReference type="InterPro" id="IPR002110">
    <property type="entry name" value="Ankyrin_rpt"/>
</dbReference>
<dbReference type="PANTHER" id="PTHR24153">
    <property type="entry name" value="ESPIN"/>
    <property type="match status" value="1"/>
</dbReference>